<dbReference type="RefSeq" id="WP_145682468.1">
    <property type="nucleotide sequence ID" value="NZ_VITH01000004.1"/>
</dbReference>
<evidence type="ECO:0000313" key="2">
    <source>
        <dbReference type="EMBL" id="TWA85121.1"/>
    </source>
</evidence>
<name>A0A560CJZ1_AZOBR</name>
<reference evidence="2 3" key="1">
    <citation type="submission" date="2019-06" db="EMBL/GenBank/DDBJ databases">
        <title>Genomic Encyclopedia of Type Strains, Phase IV (KMG-V): Genome sequencing to study the core and pangenomes of soil and plant-associated prokaryotes.</title>
        <authorList>
            <person name="Whitman W."/>
        </authorList>
    </citation>
    <scope>NUCLEOTIDE SEQUENCE [LARGE SCALE GENOMIC DNA]</scope>
    <source>
        <strain evidence="2 3">BR 11650</strain>
    </source>
</reference>
<organism evidence="2 3">
    <name type="scientific">Azospirillum brasilense</name>
    <dbReference type="NCBI Taxonomy" id="192"/>
    <lineage>
        <taxon>Bacteria</taxon>
        <taxon>Pseudomonadati</taxon>
        <taxon>Pseudomonadota</taxon>
        <taxon>Alphaproteobacteria</taxon>
        <taxon>Rhodospirillales</taxon>
        <taxon>Azospirillaceae</taxon>
        <taxon>Azospirillum</taxon>
    </lineage>
</organism>
<feature type="compositionally biased region" description="Pro residues" evidence="1">
    <location>
        <begin position="7"/>
        <end position="16"/>
    </location>
</feature>
<sequence length="84" mass="10099">MRSMDPMKPPLNPLANPPMTATDRQRTLDYFERLGRDKVRLYSAIDCDRYLGGWQVRELADQWLAEKAEEERPVPLWRRIVRRR</sequence>
<dbReference type="EMBL" id="VITH01000004">
    <property type="protein sequence ID" value="TWA85121.1"/>
    <property type="molecule type" value="Genomic_DNA"/>
</dbReference>
<proteinExistence type="predicted"/>
<evidence type="ECO:0000256" key="1">
    <source>
        <dbReference type="SAM" id="MobiDB-lite"/>
    </source>
</evidence>
<accession>A0A560CJZ1</accession>
<protein>
    <submittedName>
        <fullName evidence="2">Uncharacterized protein</fullName>
    </submittedName>
</protein>
<dbReference type="Proteomes" id="UP000318529">
    <property type="component" value="Unassembled WGS sequence"/>
</dbReference>
<evidence type="ECO:0000313" key="3">
    <source>
        <dbReference type="Proteomes" id="UP000318529"/>
    </source>
</evidence>
<feature type="region of interest" description="Disordered" evidence="1">
    <location>
        <begin position="1"/>
        <end position="22"/>
    </location>
</feature>
<comment type="caution">
    <text evidence="2">The sequence shown here is derived from an EMBL/GenBank/DDBJ whole genome shotgun (WGS) entry which is preliminary data.</text>
</comment>
<dbReference type="AlphaFoldDB" id="A0A560CJZ1"/>
<gene>
    <name evidence="2" type="ORF">FBZ83_104393</name>
</gene>